<keyword evidence="6" id="KW-0460">Magnesium</keyword>
<dbReference type="GO" id="GO:0006777">
    <property type="term" value="P:Mo-molybdopterin cofactor biosynthetic process"/>
    <property type="evidence" value="ECO:0007669"/>
    <property type="project" value="UniProtKB-UniRule"/>
</dbReference>
<evidence type="ECO:0000256" key="2">
    <source>
        <dbReference type="ARBA" id="ARBA00005046"/>
    </source>
</evidence>
<evidence type="ECO:0000256" key="5">
    <source>
        <dbReference type="ARBA" id="ARBA00047317"/>
    </source>
</evidence>
<dbReference type="EMBL" id="DSRP01000419">
    <property type="protein sequence ID" value="HGG92492.1"/>
    <property type="molecule type" value="Genomic_DNA"/>
</dbReference>
<dbReference type="AlphaFoldDB" id="A0A7C4EJJ1"/>
<comment type="function">
    <text evidence="1 6">Catalyzes the insertion of molybdate into adenylated molybdopterin with the concomitant release of AMP.</text>
</comment>
<gene>
    <name evidence="8" type="ORF">ENR59_06010</name>
</gene>
<organism evidence="8">
    <name type="scientific">Fundidesulfovibrio putealis</name>
    <dbReference type="NCBI Taxonomy" id="270496"/>
    <lineage>
        <taxon>Bacteria</taxon>
        <taxon>Pseudomonadati</taxon>
        <taxon>Thermodesulfobacteriota</taxon>
        <taxon>Desulfovibrionia</taxon>
        <taxon>Desulfovibrionales</taxon>
        <taxon>Desulfovibrionaceae</taxon>
        <taxon>Fundidesulfovibrio</taxon>
    </lineage>
</organism>
<dbReference type="EC" id="2.10.1.1" evidence="6"/>
<dbReference type="InterPro" id="IPR005111">
    <property type="entry name" value="MoeA_C_domain_IV"/>
</dbReference>
<dbReference type="SUPFAM" id="SSF53218">
    <property type="entry name" value="Molybdenum cofactor biosynthesis proteins"/>
    <property type="match status" value="1"/>
</dbReference>
<dbReference type="GO" id="GO:0046872">
    <property type="term" value="F:metal ion binding"/>
    <property type="evidence" value="ECO:0007669"/>
    <property type="project" value="UniProtKB-UniRule"/>
</dbReference>
<evidence type="ECO:0000259" key="7">
    <source>
        <dbReference type="SMART" id="SM00852"/>
    </source>
</evidence>
<sequence>MEKAFLELISSQRFREVLAGFPPLAEETVALDEALGRCLARDVLSPEDLPARPRSSMDGYAVQAADCFGATETNPAYLDLAGELDITAVPTEPLAPGACLKVVTGSSLPPACDAVVMVEHTQDLGGGTIEIRKAAAPGDNLMLAGEDARAGQPVLAAGSPVRAAETGLLAALGILDVAVRRRPVAAIISTGDELVPAGDAPAPGQIRDANAPALAALARQAGAAVLHMGIVPDDLEALTRAIDNAVDQADVVLLSGGSSVGVRDLTVEALERLADTRVLVHGLTVSPGKPTILAQSRGKAVWGLPGQVASAQVVMALFGCPFLAHLAGDAQAFTRPRPSVTATLARNVASRQGREDFIRVRLEQTPRGGLEAVPVLGKSGLVKTLVQAQGLIRIPAQLEGLEAGTIHGVMLL</sequence>
<dbReference type="Pfam" id="PF00994">
    <property type="entry name" value="MoCF_biosynth"/>
    <property type="match status" value="1"/>
</dbReference>
<evidence type="ECO:0000313" key="8">
    <source>
        <dbReference type="EMBL" id="HGG92492.1"/>
    </source>
</evidence>
<dbReference type="Pfam" id="PF03453">
    <property type="entry name" value="MoeA_N"/>
    <property type="match status" value="1"/>
</dbReference>
<reference evidence="8" key="1">
    <citation type="journal article" date="2020" name="mSystems">
        <title>Genome- and Community-Level Interaction Insights into Carbon Utilization and Element Cycling Functions of Hydrothermarchaeota in Hydrothermal Sediment.</title>
        <authorList>
            <person name="Zhou Z."/>
            <person name="Liu Y."/>
            <person name="Xu W."/>
            <person name="Pan J."/>
            <person name="Luo Z.H."/>
            <person name="Li M."/>
        </authorList>
    </citation>
    <scope>NUCLEOTIDE SEQUENCE [LARGE SCALE GENOMIC DNA]</scope>
    <source>
        <strain evidence="8">SpSt-413</strain>
    </source>
</reference>
<keyword evidence="6" id="KW-0479">Metal-binding</keyword>
<keyword evidence="6" id="KW-0500">Molybdenum</keyword>
<comment type="catalytic activity">
    <reaction evidence="5">
        <text>adenylyl-molybdopterin + molybdate = Mo-molybdopterin + AMP + H(+)</text>
        <dbReference type="Rhea" id="RHEA:35047"/>
        <dbReference type="ChEBI" id="CHEBI:15378"/>
        <dbReference type="ChEBI" id="CHEBI:36264"/>
        <dbReference type="ChEBI" id="CHEBI:62727"/>
        <dbReference type="ChEBI" id="CHEBI:71302"/>
        <dbReference type="ChEBI" id="CHEBI:456215"/>
        <dbReference type="EC" id="2.10.1.1"/>
    </reaction>
</comment>
<dbReference type="NCBIfam" id="TIGR00177">
    <property type="entry name" value="molyb_syn"/>
    <property type="match status" value="1"/>
</dbReference>
<dbReference type="InterPro" id="IPR038987">
    <property type="entry name" value="MoeA-like"/>
</dbReference>
<dbReference type="InterPro" id="IPR036135">
    <property type="entry name" value="MoeA_linker/N_sf"/>
</dbReference>
<dbReference type="UniPathway" id="UPA00344"/>
<evidence type="ECO:0000256" key="6">
    <source>
        <dbReference type="RuleBase" id="RU365090"/>
    </source>
</evidence>
<dbReference type="GO" id="GO:0005829">
    <property type="term" value="C:cytosol"/>
    <property type="evidence" value="ECO:0007669"/>
    <property type="project" value="TreeGrafter"/>
</dbReference>
<dbReference type="NCBIfam" id="NF045515">
    <property type="entry name" value="Glp_gephyrin"/>
    <property type="match status" value="1"/>
</dbReference>
<dbReference type="Gene3D" id="2.40.340.10">
    <property type="entry name" value="MoeA, C-terminal, domain IV"/>
    <property type="match status" value="1"/>
</dbReference>
<evidence type="ECO:0000256" key="3">
    <source>
        <dbReference type="ARBA" id="ARBA00010763"/>
    </source>
</evidence>
<evidence type="ECO:0000256" key="4">
    <source>
        <dbReference type="ARBA" id="ARBA00023150"/>
    </source>
</evidence>
<dbReference type="Gene3D" id="3.90.105.10">
    <property type="entry name" value="Molybdopterin biosynthesis moea protein, domain 2"/>
    <property type="match status" value="1"/>
</dbReference>
<dbReference type="Pfam" id="PF03454">
    <property type="entry name" value="MoeA_C"/>
    <property type="match status" value="1"/>
</dbReference>
<dbReference type="InterPro" id="IPR036688">
    <property type="entry name" value="MoeA_C_domain_IV_sf"/>
</dbReference>
<feature type="domain" description="MoaB/Mog" evidence="7">
    <location>
        <begin position="186"/>
        <end position="325"/>
    </location>
</feature>
<accession>A0A7C4EJJ1</accession>
<dbReference type="PANTHER" id="PTHR10192">
    <property type="entry name" value="MOLYBDOPTERIN BIOSYNTHESIS PROTEIN"/>
    <property type="match status" value="1"/>
</dbReference>
<dbReference type="PANTHER" id="PTHR10192:SF5">
    <property type="entry name" value="GEPHYRIN"/>
    <property type="match status" value="1"/>
</dbReference>
<name>A0A7C4EJJ1_9BACT</name>
<comment type="pathway">
    <text evidence="2 6">Cofactor biosynthesis; molybdopterin biosynthesis.</text>
</comment>
<dbReference type="SUPFAM" id="SSF63882">
    <property type="entry name" value="MoeA N-terminal region -like"/>
    <property type="match status" value="1"/>
</dbReference>
<dbReference type="Gene3D" id="3.40.980.10">
    <property type="entry name" value="MoaB/Mog-like domain"/>
    <property type="match status" value="1"/>
</dbReference>
<dbReference type="InterPro" id="IPR036425">
    <property type="entry name" value="MoaB/Mog-like_dom_sf"/>
</dbReference>
<comment type="cofactor">
    <cofactor evidence="6">
        <name>Mg(2+)</name>
        <dbReference type="ChEBI" id="CHEBI:18420"/>
    </cofactor>
</comment>
<dbReference type="SMART" id="SM00852">
    <property type="entry name" value="MoCF_biosynth"/>
    <property type="match status" value="1"/>
</dbReference>
<dbReference type="CDD" id="cd00887">
    <property type="entry name" value="MoeA"/>
    <property type="match status" value="1"/>
</dbReference>
<keyword evidence="4 6" id="KW-0501">Molybdenum cofactor biosynthesis</keyword>
<dbReference type="InterPro" id="IPR001453">
    <property type="entry name" value="MoaB/Mog_dom"/>
</dbReference>
<comment type="similarity">
    <text evidence="3 6">Belongs to the MoeA family.</text>
</comment>
<protein>
    <recommendedName>
        <fullName evidence="6">Molybdopterin molybdenumtransferase</fullName>
        <ecNumber evidence="6">2.10.1.1</ecNumber>
    </recommendedName>
</protein>
<dbReference type="InterPro" id="IPR005110">
    <property type="entry name" value="MoeA_linker/N"/>
</dbReference>
<proteinExistence type="inferred from homology"/>
<dbReference type="SUPFAM" id="SSF63867">
    <property type="entry name" value="MoeA C-terminal domain-like"/>
    <property type="match status" value="1"/>
</dbReference>
<dbReference type="Gene3D" id="2.170.190.11">
    <property type="entry name" value="Molybdopterin biosynthesis moea protein, domain 3"/>
    <property type="match status" value="1"/>
</dbReference>
<evidence type="ECO:0000256" key="1">
    <source>
        <dbReference type="ARBA" id="ARBA00002901"/>
    </source>
</evidence>
<dbReference type="GO" id="GO:0061599">
    <property type="term" value="F:molybdopterin molybdotransferase activity"/>
    <property type="evidence" value="ECO:0007669"/>
    <property type="project" value="UniProtKB-UniRule"/>
</dbReference>
<comment type="caution">
    <text evidence="8">The sequence shown here is derived from an EMBL/GenBank/DDBJ whole genome shotgun (WGS) entry which is preliminary data.</text>
</comment>
<keyword evidence="6 8" id="KW-0808">Transferase</keyword>